<dbReference type="EMBL" id="JARK01000265">
    <property type="protein sequence ID" value="EYC39267.1"/>
    <property type="molecule type" value="Genomic_DNA"/>
</dbReference>
<evidence type="ECO:0000313" key="1">
    <source>
        <dbReference type="EMBL" id="EYC39267.1"/>
    </source>
</evidence>
<evidence type="ECO:0000313" key="2">
    <source>
        <dbReference type="Proteomes" id="UP000024635"/>
    </source>
</evidence>
<reference evidence="2" key="1">
    <citation type="journal article" date="2015" name="Nat. Genet.">
        <title>The genome and transcriptome of the zoonotic hookworm Ancylostoma ceylanicum identify infection-specific gene families.</title>
        <authorList>
            <person name="Schwarz E.M."/>
            <person name="Hu Y."/>
            <person name="Antoshechkin I."/>
            <person name="Miller M.M."/>
            <person name="Sternberg P.W."/>
            <person name="Aroian R.V."/>
        </authorList>
    </citation>
    <scope>NUCLEOTIDE SEQUENCE</scope>
    <source>
        <strain evidence="2">HY135</strain>
    </source>
</reference>
<keyword evidence="2" id="KW-1185">Reference proteome</keyword>
<accession>A0A016WIZ8</accession>
<dbReference type="Proteomes" id="UP000024635">
    <property type="component" value="Unassembled WGS sequence"/>
</dbReference>
<organism evidence="1 2">
    <name type="scientific">Ancylostoma ceylanicum</name>
    <dbReference type="NCBI Taxonomy" id="53326"/>
    <lineage>
        <taxon>Eukaryota</taxon>
        <taxon>Metazoa</taxon>
        <taxon>Ecdysozoa</taxon>
        <taxon>Nematoda</taxon>
        <taxon>Chromadorea</taxon>
        <taxon>Rhabditida</taxon>
        <taxon>Rhabditina</taxon>
        <taxon>Rhabditomorpha</taxon>
        <taxon>Strongyloidea</taxon>
        <taxon>Ancylostomatidae</taxon>
        <taxon>Ancylostomatinae</taxon>
        <taxon>Ancylostoma</taxon>
    </lineage>
</organism>
<comment type="caution">
    <text evidence="1">The sequence shown here is derived from an EMBL/GenBank/DDBJ whole genome shotgun (WGS) entry which is preliminary data.</text>
</comment>
<gene>
    <name evidence="1" type="primary">Acey_s0665.g1324</name>
    <name evidence="1" type="ORF">Y032_0665g1324</name>
</gene>
<sequence>MGRCPPALWRQLVPAHIQICVDKYGEIARKLVRVGPEGQGEDLTEPIADSLPTHFCRIMTHTPFSSDWAHVNSSARDLGTSDLVRTGYDLIWACPI</sequence>
<proteinExistence type="predicted"/>
<protein>
    <submittedName>
        <fullName evidence="1">Uncharacterized protein</fullName>
    </submittedName>
</protein>
<name>A0A016WIZ8_9BILA</name>
<dbReference type="AlphaFoldDB" id="A0A016WIZ8"/>